<dbReference type="InterPro" id="IPR013108">
    <property type="entry name" value="Amidohydro_3"/>
</dbReference>
<dbReference type="GO" id="GO:0016810">
    <property type="term" value="F:hydrolase activity, acting on carbon-nitrogen (but not peptide) bonds"/>
    <property type="evidence" value="ECO:0007669"/>
    <property type="project" value="InterPro"/>
</dbReference>
<dbReference type="PANTHER" id="PTHR22642">
    <property type="entry name" value="IMIDAZOLONEPROPIONASE"/>
    <property type="match status" value="1"/>
</dbReference>
<evidence type="ECO:0000256" key="1">
    <source>
        <dbReference type="SAM" id="MobiDB-lite"/>
    </source>
</evidence>
<dbReference type="PANTHER" id="PTHR22642:SF2">
    <property type="entry name" value="PROTEIN LONG AFTER FAR-RED 3"/>
    <property type="match status" value="1"/>
</dbReference>
<dbReference type="OrthoDB" id="3173428at2"/>
<dbReference type="CDD" id="cd01300">
    <property type="entry name" value="YtcJ_like"/>
    <property type="match status" value="1"/>
</dbReference>
<sequence>MLDLKLTGARVRTVDDAHPRAHTLGVLHGRIVGLDDTVADLPARTTVDCHGATVVPGFGDAHNHMAWFGQSLAELDLSDADTPDAVHDAVARRAATLPADAWIVGSGYDDTVLGGHPHRTALDRAGGGRPVWLKHRSGHMCAVSSEVLRLAGVLAGTAAEPEGGVVVRDASGAPTGLLQERAQSLVTGLVQPYPVEELADAIGRASAVYASEGLTHVTEAGIGRGLIGRSPVEAAAYQLARERGTLATRVELMVAADNLHPLHAHPDDDITAGIDLGLRTGFGDDRLRLGPMKIWLDGSLIGRTAAVTEPLCGHDHTAGVYQDDPEAMRALVVAAHRAGWRIAAHAIGDAAVDLALDALDEAHRAAPRPGARHRIEHSGVVRPDQLRRYVDLGVTPVPQARFLHAVGDTMAEALGPDRTGWLYRHRSFLDHGLRVPGSSDRPVAPGAPLLGMQSMVERLSRDGAVLGPDERVTAEVALRAYTLDAAWVSLDEDRRGSLTPGKLADLVLLSDDPVETDGGRIGAIDVLATFVSGACAHGAEALEKTATVTGPLPTTATPRRPHPRSHP</sequence>
<dbReference type="SUPFAM" id="SSF51556">
    <property type="entry name" value="Metallo-dependent hydrolases"/>
    <property type="match status" value="1"/>
</dbReference>
<keyword evidence="4" id="KW-1185">Reference proteome</keyword>
<evidence type="ECO:0000313" key="4">
    <source>
        <dbReference type="Proteomes" id="UP000473014"/>
    </source>
</evidence>
<dbReference type="AlphaFoldDB" id="A0A6G2BC58"/>
<evidence type="ECO:0000313" key="3">
    <source>
        <dbReference type="EMBL" id="MTE19857.1"/>
    </source>
</evidence>
<keyword evidence="3" id="KW-0378">Hydrolase</keyword>
<dbReference type="Pfam" id="PF07969">
    <property type="entry name" value="Amidohydro_3"/>
    <property type="match status" value="1"/>
</dbReference>
<dbReference type="Gene3D" id="3.10.310.70">
    <property type="match status" value="1"/>
</dbReference>
<dbReference type="Gene3D" id="3.20.20.140">
    <property type="entry name" value="Metal-dependent hydrolases"/>
    <property type="match status" value="1"/>
</dbReference>
<feature type="region of interest" description="Disordered" evidence="1">
    <location>
        <begin position="546"/>
        <end position="567"/>
    </location>
</feature>
<evidence type="ECO:0000259" key="2">
    <source>
        <dbReference type="Pfam" id="PF07969"/>
    </source>
</evidence>
<feature type="domain" description="Amidohydrolase 3" evidence="2">
    <location>
        <begin position="46"/>
        <end position="535"/>
    </location>
</feature>
<reference evidence="3 4" key="1">
    <citation type="submission" date="2019-11" db="EMBL/GenBank/DDBJ databases">
        <authorList>
            <person name="Yuan L."/>
        </authorList>
    </citation>
    <scope>NUCLEOTIDE SEQUENCE [LARGE SCALE GENOMIC DNA]</scope>
    <source>
        <strain evidence="3 4">TRM43335</strain>
    </source>
</reference>
<accession>A0A6G2BC58</accession>
<dbReference type="SUPFAM" id="SSF51338">
    <property type="entry name" value="Composite domain of metallo-dependent hydrolases"/>
    <property type="match status" value="1"/>
</dbReference>
<dbReference type="EMBL" id="WIXO01000001">
    <property type="protein sequence ID" value="MTE19857.1"/>
    <property type="molecule type" value="Genomic_DNA"/>
</dbReference>
<dbReference type="InterPro" id="IPR033932">
    <property type="entry name" value="YtcJ-like"/>
</dbReference>
<name>A0A6G2BC58_9ACTN</name>
<gene>
    <name evidence="3" type="ORF">F0L17_12165</name>
</gene>
<dbReference type="InterPro" id="IPR032466">
    <property type="entry name" value="Metal_Hydrolase"/>
</dbReference>
<dbReference type="Gene3D" id="2.30.40.10">
    <property type="entry name" value="Urease, subunit C, domain 1"/>
    <property type="match status" value="1"/>
</dbReference>
<protein>
    <submittedName>
        <fullName evidence="3">Amidohydrolase family protein</fullName>
    </submittedName>
</protein>
<organism evidence="3 4">
    <name type="scientific">Streptomyces taklimakanensis</name>
    <dbReference type="NCBI Taxonomy" id="2569853"/>
    <lineage>
        <taxon>Bacteria</taxon>
        <taxon>Bacillati</taxon>
        <taxon>Actinomycetota</taxon>
        <taxon>Actinomycetes</taxon>
        <taxon>Kitasatosporales</taxon>
        <taxon>Streptomycetaceae</taxon>
        <taxon>Streptomyces</taxon>
    </lineage>
</organism>
<dbReference type="InterPro" id="IPR011059">
    <property type="entry name" value="Metal-dep_hydrolase_composite"/>
</dbReference>
<dbReference type="RefSeq" id="WP_155071092.1">
    <property type="nucleotide sequence ID" value="NZ_WIXO01000001.1"/>
</dbReference>
<proteinExistence type="predicted"/>
<comment type="caution">
    <text evidence="3">The sequence shown here is derived from an EMBL/GenBank/DDBJ whole genome shotgun (WGS) entry which is preliminary data.</text>
</comment>
<dbReference type="Proteomes" id="UP000473014">
    <property type="component" value="Unassembled WGS sequence"/>
</dbReference>